<protein>
    <submittedName>
        <fullName evidence="1">Uncharacterized protein</fullName>
    </submittedName>
</protein>
<evidence type="ECO:0000313" key="1">
    <source>
        <dbReference type="EMBL" id="MBB6476869.1"/>
    </source>
</evidence>
<dbReference type="Proteomes" id="UP000555564">
    <property type="component" value="Unassembled WGS sequence"/>
</dbReference>
<proteinExistence type="predicted"/>
<name>A0A7X0MB86_9ACTN</name>
<sequence>MTETRVLVIGLDPAKIEGWDPAPVQAALARGRARFDDHGIEADWCLVTPGEDPEGAIEQALIRARYACVVIGGGIRKHEPLLELFERTVNLTRRHAPDAAIAFNNTPEDCADAALRWLR</sequence>
<organism evidence="1 2">
    <name type="scientific">Sphaerisporangium rubeum</name>
    <dbReference type="NCBI Taxonomy" id="321317"/>
    <lineage>
        <taxon>Bacteria</taxon>
        <taxon>Bacillati</taxon>
        <taxon>Actinomycetota</taxon>
        <taxon>Actinomycetes</taxon>
        <taxon>Streptosporangiales</taxon>
        <taxon>Streptosporangiaceae</taxon>
        <taxon>Sphaerisporangium</taxon>
    </lineage>
</organism>
<keyword evidence="2" id="KW-1185">Reference proteome</keyword>
<dbReference type="RefSeq" id="WP_184987182.1">
    <property type="nucleotide sequence ID" value="NZ_BAAALO010000006.1"/>
</dbReference>
<reference evidence="1 2" key="1">
    <citation type="submission" date="2020-08" db="EMBL/GenBank/DDBJ databases">
        <title>Sequencing the genomes of 1000 actinobacteria strains.</title>
        <authorList>
            <person name="Klenk H.-P."/>
        </authorList>
    </citation>
    <scope>NUCLEOTIDE SEQUENCE [LARGE SCALE GENOMIC DNA]</scope>
    <source>
        <strain evidence="1 2">DSM 44936</strain>
    </source>
</reference>
<dbReference type="EMBL" id="JACHIU010000001">
    <property type="protein sequence ID" value="MBB6476869.1"/>
    <property type="molecule type" value="Genomic_DNA"/>
</dbReference>
<evidence type="ECO:0000313" key="2">
    <source>
        <dbReference type="Proteomes" id="UP000555564"/>
    </source>
</evidence>
<dbReference type="AlphaFoldDB" id="A0A7X0MB86"/>
<gene>
    <name evidence="1" type="ORF">BJ992_006300</name>
</gene>
<accession>A0A7X0MB86</accession>
<comment type="caution">
    <text evidence="1">The sequence shown here is derived from an EMBL/GenBank/DDBJ whole genome shotgun (WGS) entry which is preliminary data.</text>
</comment>